<dbReference type="GO" id="GO:0000428">
    <property type="term" value="C:DNA-directed RNA polymerase complex"/>
    <property type="evidence" value="ECO:0007669"/>
    <property type="project" value="UniProtKB-KW"/>
</dbReference>
<dbReference type="Pfam" id="PF04565">
    <property type="entry name" value="RNA_pol_Rpb2_3"/>
    <property type="match status" value="1"/>
</dbReference>
<evidence type="ECO:0000259" key="11">
    <source>
        <dbReference type="Pfam" id="PF04560"/>
    </source>
</evidence>
<keyword evidence="1 6" id="KW-0240">DNA-directed RNA polymerase</keyword>
<dbReference type="InterPro" id="IPR015712">
    <property type="entry name" value="DNA-dir_RNA_pol_su2"/>
</dbReference>
<dbReference type="GO" id="GO:0003677">
    <property type="term" value="F:DNA binding"/>
    <property type="evidence" value="ECO:0007669"/>
    <property type="project" value="UniProtKB-UniRule"/>
</dbReference>
<keyword evidence="9" id="KW-0175">Coiled coil</keyword>
<dbReference type="HAMAP" id="MF_01321">
    <property type="entry name" value="RNApol_bact_RpoB"/>
    <property type="match status" value="1"/>
</dbReference>
<dbReference type="InterPro" id="IPR014724">
    <property type="entry name" value="RNA_pol_RPB2_OB-fold"/>
</dbReference>
<dbReference type="InterPro" id="IPR037034">
    <property type="entry name" value="RNA_pol_Rpb2_2_sf"/>
</dbReference>
<dbReference type="Gene3D" id="2.40.50.150">
    <property type="match status" value="1"/>
</dbReference>
<feature type="domain" description="DNA-directed RNA polymerase beta subunit external 1" evidence="15">
    <location>
        <begin position="614"/>
        <end position="677"/>
    </location>
</feature>
<dbReference type="Gene3D" id="2.40.50.100">
    <property type="match status" value="1"/>
</dbReference>
<dbReference type="InterPro" id="IPR007641">
    <property type="entry name" value="RNA_pol_Rpb2_7"/>
</dbReference>
<comment type="subunit">
    <text evidence="6 8">The RNAP catalytic core consists of 2 alpha, 1 beta, 1 beta' and 1 omega subunit. When a sigma factor is associated with the core the holoenzyme is formed, which can initiate transcription.</text>
</comment>
<dbReference type="NCBIfam" id="TIGR02013">
    <property type="entry name" value="rpoB"/>
    <property type="match status" value="1"/>
</dbReference>
<feature type="domain" description="RNA polymerase Rpb2" evidence="12">
    <location>
        <begin position="378"/>
        <end position="477"/>
    </location>
</feature>
<comment type="caution">
    <text evidence="16">The sequence shown here is derived from an EMBL/GenBank/DDBJ whole genome shotgun (WGS) entry which is preliminary data.</text>
</comment>
<name>A0A7C0VCQ5_UNCW3</name>
<keyword evidence="4 6" id="KW-0804">Transcription</keyword>
<accession>A0A7C0VCQ5</accession>
<reference evidence="16" key="1">
    <citation type="journal article" date="2020" name="mSystems">
        <title>Genome- and Community-Level Interaction Insights into Carbon Utilization and Element Cycling Functions of Hydrothermarchaeota in Hydrothermal Sediment.</title>
        <authorList>
            <person name="Zhou Z."/>
            <person name="Liu Y."/>
            <person name="Xu W."/>
            <person name="Pan J."/>
            <person name="Luo Z.H."/>
            <person name="Li M."/>
        </authorList>
    </citation>
    <scope>NUCLEOTIDE SEQUENCE [LARGE SCALE GENOMIC DNA]</scope>
    <source>
        <strain evidence="16">HyVt-102</strain>
    </source>
</reference>
<dbReference type="InterPro" id="IPR042107">
    <property type="entry name" value="DNA-dir_RNA_pol_bsu_ext_1_sf"/>
</dbReference>
<feature type="domain" description="RNA polymerase Rpb2" evidence="14">
    <location>
        <begin position="536"/>
        <end position="604"/>
    </location>
</feature>
<evidence type="ECO:0000256" key="7">
    <source>
        <dbReference type="RuleBase" id="RU000434"/>
    </source>
</evidence>
<feature type="domain" description="RNA polymerase Rpb2" evidence="12">
    <location>
        <begin position="226"/>
        <end position="298"/>
    </location>
</feature>
<dbReference type="Gene3D" id="3.90.1100.10">
    <property type="match status" value="3"/>
</dbReference>
<feature type="domain" description="RNA polymerase beta subunit protrusion" evidence="13">
    <location>
        <begin position="22"/>
        <end position="119"/>
    </location>
</feature>
<dbReference type="PROSITE" id="PS01166">
    <property type="entry name" value="RNA_POL_BETA"/>
    <property type="match status" value="1"/>
</dbReference>
<evidence type="ECO:0000259" key="13">
    <source>
        <dbReference type="Pfam" id="PF04563"/>
    </source>
</evidence>
<dbReference type="CDD" id="cd00653">
    <property type="entry name" value="RNA_pol_B_RPB2"/>
    <property type="match status" value="1"/>
</dbReference>
<evidence type="ECO:0000256" key="6">
    <source>
        <dbReference type="HAMAP-Rule" id="MF_01321"/>
    </source>
</evidence>
<comment type="similarity">
    <text evidence="6 7">Belongs to the RNA polymerase beta chain family.</text>
</comment>
<keyword evidence="2 6" id="KW-0808">Transferase</keyword>
<feature type="domain" description="RNA polymerase Rpb2" evidence="11">
    <location>
        <begin position="1238"/>
        <end position="1313"/>
    </location>
</feature>
<dbReference type="InterPro" id="IPR037033">
    <property type="entry name" value="DNA-dir_RNAP_su2_hyb_sf"/>
</dbReference>
<dbReference type="SUPFAM" id="SSF64484">
    <property type="entry name" value="beta and beta-prime subunits of DNA dependent RNA-polymerase"/>
    <property type="match status" value="1"/>
</dbReference>
<dbReference type="PANTHER" id="PTHR20856">
    <property type="entry name" value="DNA-DIRECTED RNA POLYMERASE I SUBUNIT 2"/>
    <property type="match status" value="1"/>
</dbReference>
<dbReference type="EC" id="2.7.7.6" evidence="6 8"/>
<organism evidence="16">
    <name type="scientific">candidate division WOR-3 bacterium</name>
    <dbReference type="NCBI Taxonomy" id="2052148"/>
    <lineage>
        <taxon>Bacteria</taxon>
        <taxon>Bacteria division WOR-3</taxon>
    </lineage>
</organism>
<dbReference type="InterPro" id="IPR007644">
    <property type="entry name" value="RNA_pol_bsu_protrusion"/>
</dbReference>
<dbReference type="InterPro" id="IPR007645">
    <property type="entry name" value="RNA_pol_Rpb2_3"/>
</dbReference>
<dbReference type="FunFam" id="3.90.1800.10:FF:000001">
    <property type="entry name" value="DNA-directed RNA polymerase subunit beta"/>
    <property type="match status" value="1"/>
</dbReference>
<dbReference type="InterPro" id="IPR010243">
    <property type="entry name" value="RNA_pol_bsu_bac"/>
</dbReference>
<evidence type="ECO:0000256" key="1">
    <source>
        <dbReference type="ARBA" id="ARBA00022478"/>
    </source>
</evidence>
<dbReference type="Pfam" id="PF04563">
    <property type="entry name" value="RNA_pol_Rpb2_1"/>
    <property type="match status" value="2"/>
</dbReference>
<dbReference type="GO" id="GO:0003899">
    <property type="term" value="F:DNA-directed RNA polymerase activity"/>
    <property type="evidence" value="ECO:0007669"/>
    <property type="project" value="UniProtKB-UniRule"/>
</dbReference>
<evidence type="ECO:0000256" key="5">
    <source>
        <dbReference type="ARBA" id="ARBA00048552"/>
    </source>
</evidence>
<proteinExistence type="inferred from homology"/>
<feature type="domain" description="RNA polymerase beta subunit protrusion" evidence="13">
    <location>
        <begin position="187"/>
        <end position="522"/>
    </location>
</feature>
<evidence type="ECO:0000259" key="14">
    <source>
        <dbReference type="Pfam" id="PF04565"/>
    </source>
</evidence>
<dbReference type="EMBL" id="DQWE01000268">
    <property type="protein sequence ID" value="HDI83255.1"/>
    <property type="molecule type" value="Genomic_DNA"/>
</dbReference>
<dbReference type="Pfam" id="PF00562">
    <property type="entry name" value="RNA_pol_Rpb2_6"/>
    <property type="match status" value="1"/>
</dbReference>
<comment type="catalytic activity">
    <reaction evidence="5 6 8">
        <text>RNA(n) + a ribonucleoside 5'-triphosphate = RNA(n+1) + diphosphate</text>
        <dbReference type="Rhea" id="RHEA:21248"/>
        <dbReference type="Rhea" id="RHEA-COMP:14527"/>
        <dbReference type="Rhea" id="RHEA-COMP:17342"/>
        <dbReference type="ChEBI" id="CHEBI:33019"/>
        <dbReference type="ChEBI" id="CHEBI:61557"/>
        <dbReference type="ChEBI" id="CHEBI:140395"/>
        <dbReference type="EC" id="2.7.7.6"/>
    </reaction>
</comment>
<comment type="function">
    <text evidence="6 8">DNA-dependent RNA polymerase catalyzes the transcription of DNA into RNA using the four ribonucleoside triphosphates as substrates.</text>
</comment>
<dbReference type="GO" id="GO:0032549">
    <property type="term" value="F:ribonucleoside binding"/>
    <property type="evidence" value="ECO:0007669"/>
    <property type="project" value="InterPro"/>
</dbReference>
<dbReference type="InterPro" id="IPR007121">
    <property type="entry name" value="RNA_pol_bsu_CS"/>
</dbReference>
<dbReference type="Gene3D" id="2.40.270.10">
    <property type="entry name" value="DNA-directed RNA polymerase, subunit 2, domain 6"/>
    <property type="match status" value="3"/>
</dbReference>
<dbReference type="Pfam" id="PF04561">
    <property type="entry name" value="RNA_pol_Rpb2_2"/>
    <property type="match status" value="2"/>
</dbReference>
<dbReference type="Proteomes" id="UP000885847">
    <property type="component" value="Unassembled WGS sequence"/>
</dbReference>
<feature type="coiled-coil region" evidence="9">
    <location>
        <begin position="956"/>
        <end position="987"/>
    </location>
</feature>
<dbReference type="GO" id="GO:0006351">
    <property type="term" value="P:DNA-templated transcription"/>
    <property type="evidence" value="ECO:0007669"/>
    <property type="project" value="UniProtKB-UniRule"/>
</dbReference>
<dbReference type="Gene3D" id="3.90.1800.10">
    <property type="entry name" value="RNA polymerase alpha subunit dimerisation domain"/>
    <property type="match status" value="1"/>
</dbReference>
<evidence type="ECO:0000259" key="10">
    <source>
        <dbReference type="Pfam" id="PF00562"/>
    </source>
</evidence>
<dbReference type="Gene3D" id="2.30.150.10">
    <property type="entry name" value="DNA-directed RNA polymerase, beta subunit, external 1 domain"/>
    <property type="match status" value="1"/>
</dbReference>
<evidence type="ECO:0000313" key="16">
    <source>
        <dbReference type="EMBL" id="HDI83255.1"/>
    </source>
</evidence>
<dbReference type="Gene3D" id="3.90.1110.10">
    <property type="entry name" value="RNA polymerase Rpb2, domain 2"/>
    <property type="match status" value="2"/>
</dbReference>
<evidence type="ECO:0000259" key="12">
    <source>
        <dbReference type="Pfam" id="PF04561"/>
    </source>
</evidence>
<evidence type="ECO:0000256" key="2">
    <source>
        <dbReference type="ARBA" id="ARBA00022679"/>
    </source>
</evidence>
<evidence type="ECO:0000256" key="3">
    <source>
        <dbReference type="ARBA" id="ARBA00022695"/>
    </source>
</evidence>
<dbReference type="Pfam" id="PF10385">
    <property type="entry name" value="RNA_pol_Rpb2_45"/>
    <property type="match status" value="1"/>
</dbReference>
<protein>
    <recommendedName>
        <fullName evidence="6 8">DNA-directed RNA polymerase subunit beta</fullName>
        <shortName evidence="6">RNAP subunit beta</shortName>
        <ecNumber evidence="6 8">2.7.7.6</ecNumber>
    </recommendedName>
    <alternativeName>
        <fullName evidence="6">RNA polymerase subunit beta</fullName>
    </alternativeName>
    <alternativeName>
        <fullName evidence="6">Transcriptase subunit beta</fullName>
    </alternativeName>
</protein>
<gene>
    <name evidence="6 16" type="primary">rpoB</name>
    <name evidence="16" type="ORF">ENF18_05640</name>
</gene>
<evidence type="ECO:0000259" key="15">
    <source>
        <dbReference type="Pfam" id="PF10385"/>
    </source>
</evidence>
<evidence type="ECO:0000256" key="4">
    <source>
        <dbReference type="ARBA" id="ARBA00023163"/>
    </source>
</evidence>
<evidence type="ECO:0000256" key="8">
    <source>
        <dbReference type="RuleBase" id="RU363031"/>
    </source>
</evidence>
<dbReference type="InterPro" id="IPR007120">
    <property type="entry name" value="DNA-dir_RNAP_su2_dom"/>
</dbReference>
<feature type="domain" description="DNA-directed RNA polymerase subunit 2 hybrid-binding" evidence="10">
    <location>
        <begin position="740"/>
        <end position="1236"/>
    </location>
</feature>
<evidence type="ECO:0000256" key="9">
    <source>
        <dbReference type="SAM" id="Coils"/>
    </source>
</evidence>
<dbReference type="Pfam" id="PF04560">
    <property type="entry name" value="RNA_pol_Rpb2_7"/>
    <property type="match status" value="1"/>
</dbReference>
<dbReference type="InterPro" id="IPR007642">
    <property type="entry name" value="RNA_pol_Rpb2_2"/>
</dbReference>
<sequence length="1318" mass="148321">MALLKTKRVNFGKIGRGVDLPYLVEVQHASFNKFVQWEYNDRPEERPNIGLQAIFNEVFPIEDVHGRYELQFEYFKLEPPRYSPDEARLKDLSYAAPLKVRLNLIEYDIEIKELKKDKDIEDILKKIKEVAKAKKEGKPVNLFYKLGDDIKDPEKGIVFFKKGEDLTEEVIQKFRDLGLKSLSVMVKSVKNTIPQDVYLGELPLMTEEGNFIINGVDRILVNQLHRSPGVFFDEVDLQEGRSSYTAEIIPYRGPWITFSIELNETLMVSLDGKRKFPVTILLKALGYDSREKIFKLLFDVRKVNIPEKNLNVSELVGKYTGSDVVNPETGEVIFPAGTRLDHEKLEELYVKGVREVEIIFSKKDDTPVYIANCFSRDKTESYEDAIRKIYHYLRGTFPPSLEAARENFHLSYFDQKRFDLSPVGRKKINSKLGLDIPEDRLSLTPTDFIETVRYLLRVVEGEGEIDDIDHLGNRRVRGVGEMLENQFRIALTRLSNTVKERMMVKDEETITPQEVINMRQVSSVINSFFATNQLSQYMDQTNPLSELTHKRRLSALGIGGLTRETAGFEVRDVHYTHYGRICPIETPEGENIGLMTSLATYAKVNKDGFIETPYRKVKNGKVTNEIVYLDATEEDKYTIAQANINIGKNGEILDEYVLARRKGGFPIVKKDEVDFVDLTPMQMVSVSASLIPFLEHDDANRALMGSNMQRQAVPLLAPEAPIVGTGNEEKVARDSGAVVVAKRSGTVVKVSATEIWIKPDEKLTVDPYDVYELKKFKRTSQNTCMNQRPLVKVGDKVKKGDIIADGPATDKGELALGHNVLIAFLPYFGWNYEDAIVISERLLKEDIFTSFHIEELDCEVRDTKLGPEEITNEIPNVSESAVRNLDENGIVRIGAEVNPGDILVGKVSPKGETELTPEEKLLRAIFGEKASDVKDSSLRVPPGLSGTVVDVVVLSREPKKDQIQKLKKEKEEKLKELKNKKKALIKEVLLGKKISVDVKNKKDKVIIKKGTTITEKHLKDIDKWANISDIAKAYPKLGSLLQEINVMIAFTEKQMENRIHIAEKGDELPPGIIKKVKVFIGQRRKISIGDKLSGRHGNKGVVSVIVPEEDMPYLEDGTPVDIVLNPLGVPSRMNVGQVLEAHLGWAAKELGIKVATPVFDGATIEEVRGYLEKAGLPTDGKVTLYDGRTGEPFKSKVTVGYMYIMKLIHMVDDKVHARATGPYSLITQQPLGGKAQFGGQRFGEMEVWALEGYGAAHTLQEMLTVKSDDIQGRHRMYEAIVKGDNPPEPGLPASFNVLLRELNGLGLNVELIKKGGKE</sequence>
<dbReference type="NCBIfam" id="NF001616">
    <property type="entry name" value="PRK00405.1"/>
    <property type="match status" value="1"/>
</dbReference>
<dbReference type="InterPro" id="IPR019462">
    <property type="entry name" value="DNA-dir_RNA_pol_bsu_external_1"/>
</dbReference>
<keyword evidence="3 6" id="KW-0548">Nucleotidyltransferase</keyword>